<keyword evidence="1" id="KW-0175">Coiled coil</keyword>
<keyword evidence="3" id="KW-1185">Reference proteome</keyword>
<accession>A0A6V7HKY9</accession>
<comment type="caution">
    <text evidence="2">The sequence shown here is derived from an EMBL/GenBank/DDBJ whole genome shotgun (WGS) entry which is preliminary data.</text>
</comment>
<protein>
    <submittedName>
        <fullName evidence="2">Uncharacterized protein</fullName>
    </submittedName>
</protein>
<sequence length="50" mass="6049">TTSVWFPLCHQIKRGKIFAAQRVRNLNLTVEDVEEEEEEEEKNNNYKRKQ</sequence>
<evidence type="ECO:0000256" key="1">
    <source>
        <dbReference type="SAM" id="Coils"/>
    </source>
</evidence>
<name>A0A6V7HKY9_9HYME</name>
<dbReference type="Proteomes" id="UP000752696">
    <property type="component" value="Unassembled WGS sequence"/>
</dbReference>
<proteinExistence type="predicted"/>
<dbReference type="OrthoDB" id="10418858at2759"/>
<feature type="non-terminal residue" evidence="2">
    <location>
        <position position="1"/>
    </location>
</feature>
<dbReference type="AlphaFoldDB" id="A0A6V7HKY9"/>
<reference evidence="2" key="1">
    <citation type="submission" date="2020-07" db="EMBL/GenBank/DDBJ databases">
        <authorList>
            <person name="Nazaruddin N."/>
        </authorList>
    </citation>
    <scope>NUCLEOTIDE SEQUENCE</scope>
</reference>
<organism evidence="2 3">
    <name type="scientific">Heterotrigona itama</name>
    <dbReference type="NCBI Taxonomy" id="395501"/>
    <lineage>
        <taxon>Eukaryota</taxon>
        <taxon>Metazoa</taxon>
        <taxon>Ecdysozoa</taxon>
        <taxon>Arthropoda</taxon>
        <taxon>Hexapoda</taxon>
        <taxon>Insecta</taxon>
        <taxon>Pterygota</taxon>
        <taxon>Neoptera</taxon>
        <taxon>Endopterygota</taxon>
        <taxon>Hymenoptera</taxon>
        <taxon>Apocrita</taxon>
        <taxon>Aculeata</taxon>
        <taxon>Apoidea</taxon>
        <taxon>Anthophila</taxon>
        <taxon>Apidae</taxon>
        <taxon>Heterotrigona</taxon>
    </lineage>
</organism>
<evidence type="ECO:0000313" key="2">
    <source>
        <dbReference type="EMBL" id="CAD1480673.1"/>
    </source>
</evidence>
<feature type="coiled-coil region" evidence="1">
    <location>
        <begin position="23"/>
        <end position="50"/>
    </location>
</feature>
<evidence type="ECO:0000313" key="3">
    <source>
        <dbReference type="Proteomes" id="UP000752696"/>
    </source>
</evidence>
<gene>
    <name evidence="2" type="ORF">MHI_LOCUS956772</name>
</gene>
<dbReference type="EMBL" id="CAJDYZ010012499">
    <property type="protein sequence ID" value="CAD1480673.1"/>
    <property type="molecule type" value="Genomic_DNA"/>
</dbReference>